<gene>
    <name evidence="4" type="ORF">A3770_13p68220</name>
</gene>
<evidence type="ECO:0000259" key="3">
    <source>
        <dbReference type="PROSITE" id="PS51913"/>
    </source>
</evidence>
<keyword evidence="1" id="KW-0804">Transcription</keyword>
<organism evidence="4 5">
    <name type="scientific">Chloropicon primus</name>
    <dbReference type="NCBI Taxonomy" id="1764295"/>
    <lineage>
        <taxon>Eukaryota</taxon>
        <taxon>Viridiplantae</taxon>
        <taxon>Chlorophyta</taxon>
        <taxon>Chloropicophyceae</taxon>
        <taxon>Chloropicales</taxon>
        <taxon>Chloropicaceae</taxon>
        <taxon>Chloropicon</taxon>
    </lineage>
</organism>
<evidence type="ECO:0000256" key="2">
    <source>
        <dbReference type="SAM" id="MobiDB-lite"/>
    </source>
</evidence>
<evidence type="ECO:0000256" key="1">
    <source>
        <dbReference type="ARBA" id="ARBA00023163"/>
    </source>
</evidence>
<feature type="region of interest" description="Disordered" evidence="2">
    <location>
        <begin position="1"/>
        <end position="31"/>
    </location>
</feature>
<name>A0A5B8MXV5_9CHLO</name>
<feature type="region of interest" description="Disordered" evidence="2">
    <location>
        <begin position="148"/>
        <end position="170"/>
    </location>
</feature>
<feature type="compositionally biased region" description="Basic residues" evidence="2">
    <location>
        <begin position="1"/>
        <end position="13"/>
    </location>
</feature>
<protein>
    <recommendedName>
        <fullName evidence="3">HTH HARE-type domain-containing protein</fullName>
    </recommendedName>
</protein>
<reference evidence="4 5" key="1">
    <citation type="submission" date="2018-07" db="EMBL/GenBank/DDBJ databases">
        <title>The complete nuclear genome of the prasinophyte Chloropicon primus (CCMP1205).</title>
        <authorList>
            <person name="Pombert J.-F."/>
            <person name="Otis C."/>
            <person name="Turmel M."/>
            <person name="Lemieux C."/>
        </authorList>
    </citation>
    <scope>NUCLEOTIDE SEQUENCE [LARGE SCALE GENOMIC DNA]</scope>
    <source>
        <strain evidence="4 5">CCMP1205</strain>
    </source>
</reference>
<accession>A0A5B8MXV5</accession>
<feature type="domain" description="HTH HARE-type" evidence="3">
    <location>
        <begin position="201"/>
        <end position="276"/>
    </location>
</feature>
<keyword evidence="5" id="KW-1185">Reference proteome</keyword>
<sequence>MRRPTRQSPRTHTRSTAATTAATTDADGDDKGGLLAKPTLRDAICCVLQNAGGRSLHYNEILEKIQANRLFVFMRKDGSLSFDPKKMGASVNTVCSKHARKRKPSIARTAPGTYAIAADSLNVSNIQDHVRPSPLGDAISRVLQDAGRSLRPKATTDADGDDKGGLFTGGPDPAQVLITMMRDNTHRMTARNRKTARNQKRTLRDAIYRVLQDAGRSLRVKEILVRIQAKRLYVFRQKGGSICQNLERLRNRVSSTCIKSPCFVRTARGLYAIAKEYLNRSTTG</sequence>
<dbReference type="InterPro" id="IPR007759">
    <property type="entry name" value="Asxl_HARE-HTH"/>
</dbReference>
<dbReference type="GO" id="GO:0006355">
    <property type="term" value="P:regulation of DNA-templated transcription"/>
    <property type="evidence" value="ECO:0007669"/>
    <property type="project" value="InterPro"/>
</dbReference>
<dbReference type="AlphaFoldDB" id="A0A5B8MXV5"/>
<proteinExistence type="predicted"/>
<dbReference type="EMBL" id="CP031046">
    <property type="protein sequence ID" value="QDZ24304.1"/>
    <property type="molecule type" value="Genomic_DNA"/>
</dbReference>
<dbReference type="PROSITE" id="PS51913">
    <property type="entry name" value="HTH_HARE"/>
    <property type="match status" value="1"/>
</dbReference>
<evidence type="ECO:0000313" key="4">
    <source>
        <dbReference type="EMBL" id="QDZ24304.1"/>
    </source>
</evidence>
<dbReference type="Proteomes" id="UP000316726">
    <property type="component" value="Chromosome 13"/>
</dbReference>
<feature type="compositionally biased region" description="Low complexity" evidence="2">
    <location>
        <begin position="16"/>
        <end position="25"/>
    </location>
</feature>
<evidence type="ECO:0000313" key="5">
    <source>
        <dbReference type="Proteomes" id="UP000316726"/>
    </source>
</evidence>